<sequence>MENNSILCDDITDFCVDSFKYGVFFSFNIFSVLFNIFNLVALKKLDKSKRNAYFWILVNIGICDILTCFTFSLAVSCELNRLIVTLPALGQNFQLAATILLVSSFFARIYILAIGSYERYMSVCHPFSVNSNKLVNNIKVCFCIVWITGVILMTSVTLSNTEEYCFGEFGAIPAKLNKQTSIVFGISVTTAFISSAIYSSKIWKELKRMQSRNTVPAQDDLVAKRSAQYIIIASAALYLSYIQTVISAVFNGVGDVPIYLKYW</sequence>
<dbReference type="OrthoDB" id="6147321at2759"/>
<accession>A0A7J7JFF7</accession>
<organism evidence="8 9">
    <name type="scientific">Bugula neritina</name>
    <name type="common">Brown bryozoan</name>
    <name type="synonym">Sertularia neritina</name>
    <dbReference type="NCBI Taxonomy" id="10212"/>
    <lineage>
        <taxon>Eukaryota</taxon>
        <taxon>Metazoa</taxon>
        <taxon>Spiralia</taxon>
        <taxon>Lophotrochozoa</taxon>
        <taxon>Bryozoa</taxon>
        <taxon>Gymnolaemata</taxon>
        <taxon>Cheilostomatida</taxon>
        <taxon>Flustrina</taxon>
        <taxon>Buguloidea</taxon>
        <taxon>Bugulidae</taxon>
        <taxon>Bugula</taxon>
    </lineage>
</organism>
<evidence type="ECO:0000256" key="6">
    <source>
        <dbReference type="SAM" id="Phobius"/>
    </source>
</evidence>
<keyword evidence="2" id="KW-1003">Cell membrane</keyword>
<dbReference type="SUPFAM" id="SSF81321">
    <property type="entry name" value="Family A G protein-coupled receptor-like"/>
    <property type="match status" value="1"/>
</dbReference>
<feature type="domain" description="G-protein coupled receptors family 1 profile" evidence="7">
    <location>
        <begin position="34"/>
        <end position="152"/>
    </location>
</feature>
<feature type="transmembrane region" description="Helical" evidence="6">
    <location>
        <begin position="229"/>
        <end position="253"/>
    </location>
</feature>
<dbReference type="Gene3D" id="1.20.1070.10">
    <property type="entry name" value="Rhodopsin 7-helix transmembrane proteins"/>
    <property type="match status" value="1"/>
</dbReference>
<comment type="subcellular location">
    <subcellularLocation>
        <location evidence="1">Cell membrane</location>
        <topology evidence="1">Multi-pass membrane protein</topology>
    </subcellularLocation>
</comment>
<keyword evidence="9" id="KW-1185">Reference proteome</keyword>
<evidence type="ECO:0000259" key="7">
    <source>
        <dbReference type="PROSITE" id="PS50262"/>
    </source>
</evidence>
<dbReference type="Proteomes" id="UP000593567">
    <property type="component" value="Unassembled WGS sequence"/>
</dbReference>
<evidence type="ECO:0000256" key="2">
    <source>
        <dbReference type="ARBA" id="ARBA00022475"/>
    </source>
</evidence>
<dbReference type="EMBL" id="VXIV02002523">
    <property type="protein sequence ID" value="KAF6024865.1"/>
    <property type="molecule type" value="Genomic_DNA"/>
</dbReference>
<dbReference type="PANTHER" id="PTHR22750">
    <property type="entry name" value="G-PROTEIN COUPLED RECEPTOR"/>
    <property type="match status" value="1"/>
</dbReference>
<feature type="transmembrane region" description="Helical" evidence="6">
    <location>
        <begin position="95"/>
        <end position="117"/>
    </location>
</feature>
<dbReference type="GO" id="GO:0005886">
    <property type="term" value="C:plasma membrane"/>
    <property type="evidence" value="ECO:0007669"/>
    <property type="project" value="UniProtKB-SubCell"/>
</dbReference>
<proteinExistence type="predicted"/>
<dbReference type="InterPro" id="IPR000276">
    <property type="entry name" value="GPCR_Rhodpsn"/>
</dbReference>
<feature type="transmembrane region" description="Helical" evidence="6">
    <location>
        <begin position="138"/>
        <end position="159"/>
    </location>
</feature>
<feature type="transmembrane region" description="Helical" evidence="6">
    <location>
        <begin position="179"/>
        <end position="199"/>
    </location>
</feature>
<reference evidence="8" key="1">
    <citation type="submission" date="2020-06" db="EMBL/GenBank/DDBJ databases">
        <title>Draft genome of Bugula neritina, a colonial animal packing powerful symbionts and potential medicines.</title>
        <authorList>
            <person name="Rayko M."/>
        </authorList>
    </citation>
    <scope>NUCLEOTIDE SEQUENCE [LARGE SCALE GENOMIC DNA]</scope>
    <source>
        <strain evidence="8">Kwan_BN1</strain>
    </source>
</reference>
<keyword evidence="4 6" id="KW-1133">Transmembrane helix</keyword>
<evidence type="ECO:0000256" key="5">
    <source>
        <dbReference type="ARBA" id="ARBA00023136"/>
    </source>
</evidence>
<evidence type="ECO:0000313" key="8">
    <source>
        <dbReference type="EMBL" id="KAF6024865.1"/>
    </source>
</evidence>
<gene>
    <name evidence="8" type="ORF">EB796_016833</name>
</gene>
<evidence type="ECO:0000256" key="3">
    <source>
        <dbReference type="ARBA" id="ARBA00022692"/>
    </source>
</evidence>
<protein>
    <recommendedName>
        <fullName evidence="7">G-protein coupled receptors family 1 profile domain-containing protein</fullName>
    </recommendedName>
</protein>
<feature type="transmembrane region" description="Helical" evidence="6">
    <location>
        <begin position="21"/>
        <end position="41"/>
    </location>
</feature>
<evidence type="ECO:0000256" key="4">
    <source>
        <dbReference type="ARBA" id="ARBA00022989"/>
    </source>
</evidence>
<evidence type="ECO:0000313" key="9">
    <source>
        <dbReference type="Proteomes" id="UP000593567"/>
    </source>
</evidence>
<keyword evidence="5 6" id="KW-0472">Membrane</keyword>
<dbReference type="CDD" id="cd00637">
    <property type="entry name" value="7tm_classA_rhodopsin-like"/>
    <property type="match status" value="1"/>
</dbReference>
<dbReference type="GO" id="GO:0004930">
    <property type="term" value="F:G protein-coupled receptor activity"/>
    <property type="evidence" value="ECO:0007669"/>
    <property type="project" value="InterPro"/>
</dbReference>
<dbReference type="AlphaFoldDB" id="A0A7J7JFF7"/>
<keyword evidence="3 6" id="KW-0812">Transmembrane</keyword>
<comment type="caution">
    <text evidence="8">The sequence shown here is derived from an EMBL/GenBank/DDBJ whole genome shotgun (WGS) entry which is preliminary data.</text>
</comment>
<evidence type="ECO:0000256" key="1">
    <source>
        <dbReference type="ARBA" id="ARBA00004651"/>
    </source>
</evidence>
<name>A0A7J7JFF7_BUGNE</name>
<dbReference type="Pfam" id="PF00001">
    <property type="entry name" value="7tm_1"/>
    <property type="match status" value="1"/>
</dbReference>
<dbReference type="PROSITE" id="PS50262">
    <property type="entry name" value="G_PROTEIN_RECEP_F1_2"/>
    <property type="match status" value="1"/>
</dbReference>
<feature type="transmembrane region" description="Helical" evidence="6">
    <location>
        <begin position="53"/>
        <end position="75"/>
    </location>
</feature>
<dbReference type="InterPro" id="IPR017452">
    <property type="entry name" value="GPCR_Rhodpsn_7TM"/>
</dbReference>